<dbReference type="Gene3D" id="1.25.40.10">
    <property type="entry name" value="Tetratricopeptide repeat domain"/>
    <property type="match status" value="3"/>
</dbReference>
<keyword evidence="2" id="KW-1185">Reference proteome</keyword>
<dbReference type="Proteomes" id="UP001141806">
    <property type="component" value="Unassembled WGS sequence"/>
</dbReference>
<dbReference type="Pfam" id="PF13424">
    <property type="entry name" value="TPR_12"/>
    <property type="match status" value="1"/>
</dbReference>
<dbReference type="SUPFAM" id="SSF48452">
    <property type="entry name" value="TPR-like"/>
    <property type="match status" value="2"/>
</dbReference>
<dbReference type="InterPro" id="IPR019734">
    <property type="entry name" value="TPR_rpt"/>
</dbReference>
<evidence type="ECO:0000313" key="2">
    <source>
        <dbReference type="Proteomes" id="UP001141806"/>
    </source>
</evidence>
<accession>A0A9Q0QPB4</accession>
<dbReference type="SMART" id="SM00028">
    <property type="entry name" value="TPR"/>
    <property type="match status" value="8"/>
</dbReference>
<organism evidence="1 2">
    <name type="scientific">Protea cynaroides</name>
    <dbReference type="NCBI Taxonomy" id="273540"/>
    <lineage>
        <taxon>Eukaryota</taxon>
        <taxon>Viridiplantae</taxon>
        <taxon>Streptophyta</taxon>
        <taxon>Embryophyta</taxon>
        <taxon>Tracheophyta</taxon>
        <taxon>Spermatophyta</taxon>
        <taxon>Magnoliopsida</taxon>
        <taxon>Proteales</taxon>
        <taxon>Proteaceae</taxon>
        <taxon>Protea</taxon>
    </lineage>
</organism>
<comment type="caution">
    <text evidence="1">The sequence shown here is derived from an EMBL/GenBank/DDBJ whole genome shotgun (WGS) entry which is preliminary data.</text>
</comment>
<dbReference type="Pfam" id="PF13374">
    <property type="entry name" value="TPR_10"/>
    <property type="match status" value="1"/>
</dbReference>
<dbReference type="OrthoDB" id="5986190at2759"/>
<sequence>MESSAETKIHHRHHLQRSNSFTALPIHESKDSILLLETRRSVSQNSRKSKPPSASSSDLGLLLLSTAQSLHYSGDEPIKANSFALKAVQFFQQKLIEGGSSATTIISTVSLLTSYHLLAVTLCKLGQFEEAIQVLLKSVSLCYSSDFNLDPELANASFCVFMQLGDIYFILGHYDAAMNSYRSGLDVLTGSLGISHPRVAQVCRFIAESYLQLMNFKEAEELCSLALKIHHDNSKCSSGNSNISSMEEVETRRLMGLIYYSIGENRAALKQLLLASSALSSLPEQEPEVLAFLDASIGDTKVDLGRYDEALSSYHKALSVLKALYGETHTTVASIFVSLADLHLRRGMLKDAQLQCQKALLIYGSVDQNKLNSAEDVAMGLTAIAGLFQSMGEIKHAISLLYKAHEIIEGTLEHPNAIVGGIEAQIGVMLQMIGNHHEAYLMLGSAISRYGLVDQNTNIVVGMLLNQMGLACVGLNFIWEAAEKFEQSKAVFEQLCGAHHSNTLDVCINLAGTYDAMGRVEKGVDLLDKILEEMENRLGTAHPEVEHIRKWLSQMIKETGRCRARKPRTLHDLLLLQKTGDTVRVKACSSS</sequence>
<dbReference type="EMBL" id="JAMYWD010000007">
    <property type="protein sequence ID" value="KAJ4966915.1"/>
    <property type="molecule type" value="Genomic_DNA"/>
</dbReference>
<dbReference type="AlphaFoldDB" id="A0A9Q0QPB4"/>
<protein>
    <submittedName>
        <fullName evidence="1">Uncharacterized protein</fullName>
    </submittedName>
</protein>
<proteinExistence type="predicted"/>
<gene>
    <name evidence="1" type="ORF">NE237_018764</name>
</gene>
<reference evidence="1" key="1">
    <citation type="journal article" date="2023" name="Plant J.">
        <title>The genome of the king protea, Protea cynaroides.</title>
        <authorList>
            <person name="Chang J."/>
            <person name="Duong T.A."/>
            <person name="Schoeman C."/>
            <person name="Ma X."/>
            <person name="Roodt D."/>
            <person name="Barker N."/>
            <person name="Li Z."/>
            <person name="Van de Peer Y."/>
            <person name="Mizrachi E."/>
        </authorList>
    </citation>
    <scope>NUCLEOTIDE SEQUENCE</scope>
    <source>
        <tissue evidence="1">Young leaves</tissue>
    </source>
</reference>
<dbReference type="Pfam" id="PF13181">
    <property type="entry name" value="TPR_8"/>
    <property type="match status" value="1"/>
</dbReference>
<evidence type="ECO:0000313" key="1">
    <source>
        <dbReference type="EMBL" id="KAJ4966915.1"/>
    </source>
</evidence>
<dbReference type="InterPro" id="IPR011990">
    <property type="entry name" value="TPR-like_helical_dom_sf"/>
</dbReference>
<dbReference type="PANTHER" id="PTHR46284">
    <property type="entry name" value="PROTEIN KINESIN LIGHT CHAIN-RELATED 3"/>
    <property type="match status" value="1"/>
</dbReference>
<dbReference type="PANTHER" id="PTHR46284:SF5">
    <property type="entry name" value="PROTEIN KINESIN LIGHT CHAIN-RELATED 3"/>
    <property type="match status" value="1"/>
</dbReference>
<name>A0A9Q0QPB4_9MAGN</name>